<dbReference type="EMBL" id="CP039354">
    <property type="protein sequence ID" value="QCE10874.1"/>
    <property type="molecule type" value="Genomic_DNA"/>
</dbReference>
<gene>
    <name evidence="2" type="ORF">DEO72_LG10g2106</name>
</gene>
<protein>
    <submittedName>
        <fullName evidence="2">Uncharacterized protein</fullName>
    </submittedName>
</protein>
<keyword evidence="3" id="KW-1185">Reference proteome</keyword>
<feature type="region of interest" description="Disordered" evidence="1">
    <location>
        <begin position="25"/>
        <end position="75"/>
    </location>
</feature>
<proteinExistence type="predicted"/>
<feature type="compositionally biased region" description="Polar residues" evidence="1">
    <location>
        <begin position="35"/>
        <end position="44"/>
    </location>
</feature>
<evidence type="ECO:0000313" key="2">
    <source>
        <dbReference type="EMBL" id="QCE10874.1"/>
    </source>
</evidence>
<reference evidence="2 3" key="1">
    <citation type="submission" date="2019-04" db="EMBL/GenBank/DDBJ databases">
        <title>An improved genome assembly and genetic linkage map for asparagus bean, Vigna unguiculata ssp. sesquipedialis.</title>
        <authorList>
            <person name="Xia Q."/>
            <person name="Zhang R."/>
            <person name="Dong Y."/>
        </authorList>
    </citation>
    <scope>NUCLEOTIDE SEQUENCE [LARGE SCALE GENOMIC DNA]</scope>
    <source>
        <tissue evidence="2">Leaf</tissue>
    </source>
</reference>
<sequence>MAAFSSSLPQAIPTPMAGAAVALPTDGERRHRHGQSPSEVSLTRTELPGSSPLSFLFRTRDRPDPGAPPSHTMPVQPRVRQLRLPRPGLPPRCYCRLQRAPSEMPAATPVVLLFQSVLGCDDESCDMKMMVNQKVEGDEGKMMVAREIEGEVIFQHSFGQQ</sequence>
<dbReference type="AlphaFoldDB" id="A0A4D6NDP8"/>
<evidence type="ECO:0000313" key="3">
    <source>
        <dbReference type="Proteomes" id="UP000501690"/>
    </source>
</evidence>
<name>A0A4D6NDP8_VIGUN</name>
<dbReference type="Proteomes" id="UP000501690">
    <property type="component" value="Linkage Group LG10"/>
</dbReference>
<organism evidence="2 3">
    <name type="scientific">Vigna unguiculata</name>
    <name type="common">Cowpea</name>
    <dbReference type="NCBI Taxonomy" id="3917"/>
    <lineage>
        <taxon>Eukaryota</taxon>
        <taxon>Viridiplantae</taxon>
        <taxon>Streptophyta</taxon>
        <taxon>Embryophyta</taxon>
        <taxon>Tracheophyta</taxon>
        <taxon>Spermatophyta</taxon>
        <taxon>Magnoliopsida</taxon>
        <taxon>eudicotyledons</taxon>
        <taxon>Gunneridae</taxon>
        <taxon>Pentapetalae</taxon>
        <taxon>rosids</taxon>
        <taxon>fabids</taxon>
        <taxon>Fabales</taxon>
        <taxon>Fabaceae</taxon>
        <taxon>Papilionoideae</taxon>
        <taxon>50 kb inversion clade</taxon>
        <taxon>NPAAA clade</taxon>
        <taxon>indigoferoid/millettioid clade</taxon>
        <taxon>Phaseoleae</taxon>
        <taxon>Vigna</taxon>
    </lineage>
</organism>
<accession>A0A4D6NDP8</accession>
<evidence type="ECO:0000256" key="1">
    <source>
        <dbReference type="SAM" id="MobiDB-lite"/>
    </source>
</evidence>